<organism evidence="2 3">
    <name type="scientific">Corallococcus coralloides (strain ATCC 25202 / DSM 2259 / NBRC 100086 / M2)</name>
    <name type="common">Myxococcus coralloides</name>
    <dbReference type="NCBI Taxonomy" id="1144275"/>
    <lineage>
        <taxon>Bacteria</taxon>
        <taxon>Pseudomonadati</taxon>
        <taxon>Myxococcota</taxon>
        <taxon>Myxococcia</taxon>
        <taxon>Myxococcales</taxon>
        <taxon>Cystobacterineae</taxon>
        <taxon>Myxococcaceae</taxon>
        <taxon>Corallococcus</taxon>
    </lineage>
</organism>
<feature type="signal peptide" evidence="1">
    <location>
        <begin position="1"/>
        <end position="25"/>
    </location>
</feature>
<dbReference type="STRING" id="1144275.COCOR_03459"/>
<dbReference type="SMART" id="SM00710">
    <property type="entry name" value="PbH1"/>
    <property type="match status" value="5"/>
</dbReference>
<evidence type="ECO:0008006" key="4">
    <source>
        <dbReference type="Google" id="ProtNLM"/>
    </source>
</evidence>
<keyword evidence="1" id="KW-0732">Signal</keyword>
<dbReference type="InterPro" id="IPR006626">
    <property type="entry name" value="PbH1"/>
</dbReference>
<accession>H8MKJ5</accession>
<dbReference type="AlphaFoldDB" id="H8MKJ5"/>
<protein>
    <recommendedName>
        <fullName evidence="4">Right handed beta helix domain-containing protein</fullName>
    </recommendedName>
</protein>
<dbReference type="RefSeq" id="WP_014396273.1">
    <property type="nucleotide sequence ID" value="NC_017030.1"/>
</dbReference>
<dbReference type="InParanoid" id="H8MKJ5"/>
<dbReference type="InterPro" id="IPR012334">
    <property type="entry name" value="Pectin_lyas_fold"/>
</dbReference>
<reference evidence="3" key="2">
    <citation type="submission" date="2012-03" db="EMBL/GenBank/DDBJ databases">
        <title>Genome sequence of the fruiting myxobacterium Corallococcus coralloides DSM 2259.</title>
        <authorList>
            <person name="Huntley S."/>
            <person name="Zhang Y."/>
            <person name="Treuner-Lange A."/>
            <person name="Sensen C.W."/>
            <person name="Sogaard-Andersen L."/>
        </authorList>
    </citation>
    <scope>NUCLEOTIDE SEQUENCE [LARGE SCALE GENOMIC DNA]</scope>
    <source>
        <strain evidence="3">ATCC 25202 / DSM 2259 / NBRC 100086 / M2</strain>
    </source>
</reference>
<dbReference type="Gene3D" id="2.160.20.10">
    <property type="entry name" value="Single-stranded right-handed beta-helix, Pectin lyase-like"/>
    <property type="match status" value="1"/>
</dbReference>
<evidence type="ECO:0000313" key="2">
    <source>
        <dbReference type="EMBL" id="AFE05250.1"/>
    </source>
</evidence>
<dbReference type="InterPro" id="IPR011050">
    <property type="entry name" value="Pectin_lyase_fold/virulence"/>
</dbReference>
<evidence type="ECO:0000256" key="1">
    <source>
        <dbReference type="SAM" id="SignalP"/>
    </source>
</evidence>
<evidence type="ECO:0000313" key="3">
    <source>
        <dbReference type="Proteomes" id="UP000007587"/>
    </source>
</evidence>
<proteinExistence type="predicted"/>
<dbReference type="HOGENOM" id="CLU_725054_0_0_7"/>
<dbReference type="OrthoDB" id="5493915at2"/>
<keyword evidence="3" id="KW-1185">Reference proteome</keyword>
<feature type="chain" id="PRO_5003616082" description="Right handed beta helix domain-containing protein" evidence="1">
    <location>
        <begin position="26"/>
        <end position="394"/>
    </location>
</feature>
<reference evidence="2 3" key="1">
    <citation type="journal article" date="2012" name="J. Bacteriol.">
        <title>Complete Genome Sequence of the Fruiting Myxobacterium Corallococcus coralloides DSM 2259.</title>
        <authorList>
            <person name="Huntley S."/>
            <person name="Zhang Y."/>
            <person name="Treuner-Lange A."/>
            <person name="Kneip S."/>
            <person name="Sensen C.W."/>
            <person name="Sogaard-Andersen L."/>
        </authorList>
    </citation>
    <scope>NUCLEOTIDE SEQUENCE [LARGE SCALE GENOMIC DNA]</scope>
    <source>
        <strain evidence="3">ATCC 25202 / DSM 2259 / NBRC 100086 / M2</strain>
    </source>
</reference>
<dbReference type="Proteomes" id="UP000007587">
    <property type="component" value="Chromosome"/>
</dbReference>
<dbReference type="SUPFAM" id="SSF51126">
    <property type="entry name" value="Pectin lyase-like"/>
    <property type="match status" value="1"/>
</dbReference>
<name>H8MKJ5_CORCM</name>
<sequence>MQQTRGFVVALAMTTLLTGASAAKAGGSVQFDADTQVAFNLGGATVHCGDTLTQHTKLTRDLNCPGSDPFALRLDGEDIVLDLGGFTVRRTGPVNEDSQGIVVVNGRMIRNGTVQGFGRGIITAVPVTVANLRLHKLALLDNGVAVFSQSSTNFLITECRLSGNGAGLNSEFDASTGVFDVRSSVFTHNGTAMFAGFHFIDVRDSTFTSNELVGFCFGGAFRFRTSTLAGNTSVAAMRVDLGGPFTCGEMRFENSLIANNTAFATPTDPVWETNSFAMIDTLAVNNATALPVAALRVYVDGNTFFDNTGGGLILSDLPASTPVPLVGIVRGNQFLSNDGDGLRVLPPSTPTVLNNVALGNTGFGIYAPTAFDGGGNVARDNDAGDCVGIICAPF</sequence>
<dbReference type="KEGG" id="ccx:COCOR_03459"/>
<dbReference type="EMBL" id="CP003389">
    <property type="protein sequence ID" value="AFE05250.1"/>
    <property type="molecule type" value="Genomic_DNA"/>
</dbReference>
<gene>
    <name evidence="2" type="ordered locus">COCOR_03459</name>
</gene>